<dbReference type="EnsemblPlants" id="KEH29401">
    <property type="protein sequence ID" value="KEH29401"/>
    <property type="gene ID" value="MTR_4g036305"/>
</dbReference>
<proteinExistence type="predicted"/>
<keyword evidence="3" id="KW-1185">Reference proteome</keyword>
<evidence type="ECO:0000313" key="3">
    <source>
        <dbReference type="Proteomes" id="UP000002051"/>
    </source>
</evidence>
<name>A0A072UJ19_MEDTR</name>
<dbReference type="EMBL" id="CM001220">
    <property type="protein sequence ID" value="KEH29401.1"/>
    <property type="molecule type" value="Genomic_DNA"/>
</dbReference>
<accession>A0A072UJ19</accession>
<protein>
    <submittedName>
        <fullName evidence="1 2">Uncharacterized protein</fullName>
    </submittedName>
</protein>
<reference evidence="1 3" key="2">
    <citation type="journal article" date="2014" name="BMC Genomics">
        <title>An improved genome release (version Mt4.0) for the model legume Medicago truncatula.</title>
        <authorList>
            <person name="Tang H."/>
            <person name="Krishnakumar V."/>
            <person name="Bidwell S."/>
            <person name="Rosen B."/>
            <person name="Chan A."/>
            <person name="Zhou S."/>
            <person name="Gentzbittel L."/>
            <person name="Childs K.L."/>
            <person name="Yandell M."/>
            <person name="Gundlach H."/>
            <person name="Mayer K.F."/>
            <person name="Schwartz D.C."/>
            <person name="Town C.D."/>
        </authorList>
    </citation>
    <scope>GENOME REANNOTATION</scope>
    <source>
        <strain evidence="1">A17</strain>
        <strain evidence="2 3">cv. Jemalong A17</strain>
    </source>
</reference>
<reference evidence="1 3" key="1">
    <citation type="journal article" date="2011" name="Nature">
        <title>The Medicago genome provides insight into the evolution of rhizobial symbioses.</title>
        <authorList>
            <person name="Young N.D."/>
            <person name="Debelle F."/>
            <person name="Oldroyd G.E."/>
            <person name="Geurts R."/>
            <person name="Cannon S.B."/>
            <person name="Udvardi M.K."/>
            <person name="Benedito V.A."/>
            <person name="Mayer K.F."/>
            <person name="Gouzy J."/>
            <person name="Schoof H."/>
            <person name="Van de Peer Y."/>
            <person name="Proost S."/>
            <person name="Cook D.R."/>
            <person name="Meyers B.C."/>
            <person name="Spannagl M."/>
            <person name="Cheung F."/>
            <person name="De Mita S."/>
            <person name="Krishnakumar V."/>
            <person name="Gundlach H."/>
            <person name="Zhou S."/>
            <person name="Mudge J."/>
            <person name="Bharti A.K."/>
            <person name="Murray J.D."/>
            <person name="Naoumkina M.A."/>
            <person name="Rosen B."/>
            <person name="Silverstein K.A."/>
            <person name="Tang H."/>
            <person name="Rombauts S."/>
            <person name="Zhao P.X."/>
            <person name="Zhou P."/>
            <person name="Barbe V."/>
            <person name="Bardou P."/>
            <person name="Bechner M."/>
            <person name="Bellec A."/>
            <person name="Berger A."/>
            <person name="Berges H."/>
            <person name="Bidwell S."/>
            <person name="Bisseling T."/>
            <person name="Choisne N."/>
            <person name="Couloux A."/>
            <person name="Denny R."/>
            <person name="Deshpande S."/>
            <person name="Dai X."/>
            <person name="Doyle J.J."/>
            <person name="Dudez A.M."/>
            <person name="Farmer A.D."/>
            <person name="Fouteau S."/>
            <person name="Franken C."/>
            <person name="Gibelin C."/>
            <person name="Gish J."/>
            <person name="Goldstein S."/>
            <person name="Gonzalez A.J."/>
            <person name="Green P.J."/>
            <person name="Hallab A."/>
            <person name="Hartog M."/>
            <person name="Hua A."/>
            <person name="Humphray S.J."/>
            <person name="Jeong D.H."/>
            <person name="Jing Y."/>
            <person name="Jocker A."/>
            <person name="Kenton S.M."/>
            <person name="Kim D.J."/>
            <person name="Klee K."/>
            <person name="Lai H."/>
            <person name="Lang C."/>
            <person name="Lin S."/>
            <person name="Macmil S.L."/>
            <person name="Magdelenat G."/>
            <person name="Matthews L."/>
            <person name="McCorrison J."/>
            <person name="Monaghan E.L."/>
            <person name="Mun J.H."/>
            <person name="Najar F.Z."/>
            <person name="Nicholson C."/>
            <person name="Noirot C."/>
            <person name="O'Bleness M."/>
            <person name="Paule C.R."/>
            <person name="Poulain J."/>
            <person name="Prion F."/>
            <person name="Qin B."/>
            <person name="Qu C."/>
            <person name="Retzel E.F."/>
            <person name="Riddle C."/>
            <person name="Sallet E."/>
            <person name="Samain S."/>
            <person name="Samson N."/>
            <person name="Sanders I."/>
            <person name="Saurat O."/>
            <person name="Scarpelli C."/>
            <person name="Schiex T."/>
            <person name="Segurens B."/>
            <person name="Severin A.J."/>
            <person name="Sherrier D.J."/>
            <person name="Shi R."/>
            <person name="Sims S."/>
            <person name="Singer S.R."/>
            <person name="Sinharoy S."/>
            <person name="Sterck L."/>
            <person name="Viollet A."/>
            <person name="Wang B.B."/>
            <person name="Wang K."/>
            <person name="Wang M."/>
            <person name="Wang X."/>
            <person name="Warfsmann J."/>
            <person name="Weissenbach J."/>
            <person name="White D.D."/>
            <person name="White J.D."/>
            <person name="Wiley G.B."/>
            <person name="Wincker P."/>
            <person name="Xing Y."/>
            <person name="Yang L."/>
            <person name="Yao Z."/>
            <person name="Ying F."/>
            <person name="Zhai J."/>
            <person name="Zhou L."/>
            <person name="Zuber A."/>
            <person name="Denarie J."/>
            <person name="Dixon R.A."/>
            <person name="May G.D."/>
            <person name="Schwartz D.C."/>
            <person name="Rogers J."/>
            <person name="Quetier F."/>
            <person name="Town C.D."/>
            <person name="Roe B.A."/>
        </authorList>
    </citation>
    <scope>NUCLEOTIDE SEQUENCE [LARGE SCALE GENOMIC DNA]</scope>
    <source>
        <strain evidence="1">A17</strain>
        <strain evidence="2 3">cv. Jemalong A17</strain>
    </source>
</reference>
<dbReference type="AlphaFoldDB" id="A0A072UJ19"/>
<organism evidence="1 3">
    <name type="scientific">Medicago truncatula</name>
    <name type="common">Barrel medic</name>
    <name type="synonym">Medicago tribuloides</name>
    <dbReference type="NCBI Taxonomy" id="3880"/>
    <lineage>
        <taxon>Eukaryota</taxon>
        <taxon>Viridiplantae</taxon>
        <taxon>Streptophyta</taxon>
        <taxon>Embryophyta</taxon>
        <taxon>Tracheophyta</taxon>
        <taxon>Spermatophyta</taxon>
        <taxon>Magnoliopsida</taxon>
        <taxon>eudicotyledons</taxon>
        <taxon>Gunneridae</taxon>
        <taxon>Pentapetalae</taxon>
        <taxon>rosids</taxon>
        <taxon>fabids</taxon>
        <taxon>Fabales</taxon>
        <taxon>Fabaceae</taxon>
        <taxon>Papilionoideae</taxon>
        <taxon>50 kb inversion clade</taxon>
        <taxon>NPAAA clade</taxon>
        <taxon>Hologalegina</taxon>
        <taxon>IRL clade</taxon>
        <taxon>Trifolieae</taxon>
        <taxon>Medicago</taxon>
    </lineage>
</organism>
<gene>
    <name evidence="1" type="ordered locus">MTR_4g036305</name>
</gene>
<reference evidence="2" key="3">
    <citation type="submission" date="2015-04" db="UniProtKB">
        <authorList>
            <consortium name="EnsemblPlants"/>
        </authorList>
    </citation>
    <scope>IDENTIFICATION</scope>
    <source>
        <strain evidence="2">cv. Jemalong A17</strain>
    </source>
</reference>
<dbReference type="Proteomes" id="UP000002051">
    <property type="component" value="Chromosome 4"/>
</dbReference>
<evidence type="ECO:0000313" key="1">
    <source>
        <dbReference type="EMBL" id="KEH29401.1"/>
    </source>
</evidence>
<evidence type="ECO:0000313" key="2">
    <source>
        <dbReference type="EnsemblPlants" id="KEH29401"/>
    </source>
</evidence>
<dbReference type="HOGENOM" id="CLU_2871006_0_0_1"/>
<sequence>MSSFQGRTWRIPSSIPMGNNVWPVRIPLRMNQISRLPLVGRKPVSKILCKSTKNKNLCMNTRNK</sequence>